<dbReference type="Proteomes" id="UP000502699">
    <property type="component" value="Chromosome"/>
</dbReference>
<dbReference type="KEGG" id="cjap:GWK36_14525"/>
<proteinExistence type="predicted"/>
<keyword evidence="2" id="KW-1185">Reference proteome</keyword>
<dbReference type="EMBL" id="CP048029">
    <property type="protein sequence ID" value="QIK39008.1"/>
    <property type="molecule type" value="Genomic_DNA"/>
</dbReference>
<name>A0A6G7VGN7_9GAMM</name>
<gene>
    <name evidence="1" type="ORF">GWK36_14525</name>
</gene>
<dbReference type="AlphaFoldDB" id="A0A6G7VGN7"/>
<accession>A0A6G7VGN7</accession>
<dbReference type="RefSeq" id="WP_166272228.1">
    <property type="nucleotide sequence ID" value="NZ_CP048029.1"/>
</dbReference>
<evidence type="ECO:0000313" key="1">
    <source>
        <dbReference type="EMBL" id="QIK39008.1"/>
    </source>
</evidence>
<protein>
    <submittedName>
        <fullName evidence="1">Uncharacterized protein</fullName>
    </submittedName>
</protein>
<evidence type="ECO:0000313" key="2">
    <source>
        <dbReference type="Proteomes" id="UP000502699"/>
    </source>
</evidence>
<sequence>MGVRKGIEQGVERGITQGRLSGEQAALKTVIEGRFGPLPAWVDECIARLTEETEIDAYIRAAATADSLDSLFGQC</sequence>
<organism evidence="1 2">
    <name type="scientific">Caldichromatium japonicum</name>
    <dbReference type="NCBI Taxonomy" id="2699430"/>
    <lineage>
        <taxon>Bacteria</taxon>
        <taxon>Pseudomonadati</taxon>
        <taxon>Pseudomonadota</taxon>
        <taxon>Gammaproteobacteria</taxon>
        <taxon>Chromatiales</taxon>
        <taxon>Chromatiaceae</taxon>
        <taxon>Caldichromatium</taxon>
    </lineage>
</organism>
<reference evidence="2" key="1">
    <citation type="submission" date="2020-01" db="EMBL/GenBank/DDBJ databases">
        <title>Caldichromatium gen. nov., sp. nov., a thermophilic purple sulfur bacterium member of the family Chromatiaceae isolated from Nakabusa hot spring, Japan.</title>
        <authorList>
            <person name="Saini M.K."/>
            <person name="Hanada S."/>
            <person name="Tank M."/>
        </authorList>
    </citation>
    <scope>NUCLEOTIDE SEQUENCE [LARGE SCALE GENOMIC DNA]</scope>
    <source>
        <strain evidence="2">No.7</strain>
    </source>
</reference>